<evidence type="ECO:0000313" key="5">
    <source>
        <dbReference type="EMBL" id="KAG0716451.1"/>
    </source>
</evidence>
<organism evidence="5 6">
    <name type="scientific">Chionoecetes opilio</name>
    <name type="common">Atlantic snow crab</name>
    <name type="synonym">Cancer opilio</name>
    <dbReference type="NCBI Taxonomy" id="41210"/>
    <lineage>
        <taxon>Eukaryota</taxon>
        <taxon>Metazoa</taxon>
        <taxon>Ecdysozoa</taxon>
        <taxon>Arthropoda</taxon>
        <taxon>Crustacea</taxon>
        <taxon>Multicrustacea</taxon>
        <taxon>Malacostraca</taxon>
        <taxon>Eumalacostraca</taxon>
        <taxon>Eucarida</taxon>
        <taxon>Decapoda</taxon>
        <taxon>Pleocyemata</taxon>
        <taxon>Brachyura</taxon>
        <taxon>Eubrachyura</taxon>
        <taxon>Majoidea</taxon>
        <taxon>Majidae</taxon>
        <taxon>Chionoecetes</taxon>
    </lineage>
</organism>
<dbReference type="Gene3D" id="1.10.10.200">
    <property type="match status" value="2"/>
</dbReference>
<dbReference type="EMBL" id="JACEEZ010018861">
    <property type="protein sequence ID" value="KAG0716451.1"/>
    <property type="molecule type" value="Genomic_DNA"/>
</dbReference>
<dbReference type="InterPro" id="IPR029072">
    <property type="entry name" value="YebC-like"/>
</dbReference>
<feature type="domain" description="TACO1/YebC-like N-terminal" evidence="4">
    <location>
        <begin position="156"/>
        <end position="227"/>
    </location>
</feature>
<gene>
    <name evidence="5" type="primary">TACO1</name>
    <name evidence="5" type="ORF">GWK47_009669</name>
</gene>
<sequence>MSYFAQIARRVPLGVAARWCVSARPAFPAPPPAPAWCGAGRGMAGHNKWSNIRHGKALKDAQKQRTVGKCLQMIKLAIKEGGNADPKLNSQLARVIEFARTQNITATTITNTLKQSQIARRVPLGVAARWCVSARPAFPAPPPAWCGAGRGMAGHNKWSNIRHGKALKDAQKQRTVGKCLQMIKLAIKEGGSADPKLNSQLARVIEFARTQNITATTITNTLKQSQKTQDNAKSMRLEYRAPGGLLMMVEVFTDSLMKTRAKLQTVIKKTRLQEARGSTGHVFEEKGVVVGEAGQGMKMPSLEEALELAIEIGAEEVEEEEGEGGRRFVFTCSPEAFLDVKKGIEVKGYLVTYANTDFLAKVTISLPQDEMERLGTVIEKLEAHDEGLACFTTNLRALVRVPAMAVGVQLTQLFIIPFCDGG</sequence>
<comment type="caution">
    <text evidence="5">The sequence shown here is derived from an EMBL/GenBank/DDBJ whole genome shotgun (WGS) entry which is preliminary data.</text>
</comment>
<comment type="subcellular location">
    <subcellularLocation>
        <location evidence="1">Mitochondrion</location>
    </subcellularLocation>
</comment>
<keyword evidence="6" id="KW-1185">Reference proteome</keyword>
<evidence type="ECO:0000259" key="4">
    <source>
        <dbReference type="Pfam" id="PF20772"/>
    </source>
</evidence>
<evidence type="ECO:0000256" key="2">
    <source>
        <dbReference type="ARBA" id="ARBA00008724"/>
    </source>
</evidence>
<reference evidence="5" key="1">
    <citation type="submission" date="2020-07" db="EMBL/GenBank/DDBJ databases">
        <title>The High-quality genome of the commercially important snow crab, Chionoecetes opilio.</title>
        <authorList>
            <person name="Jeong J.-H."/>
            <person name="Ryu S."/>
        </authorList>
    </citation>
    <scope>NUCLEOTIDE SEQUENCE</scope>
    <source>
        <strain evidence="5">MADBK_172401_WGS</strain>
        <tissue evidence="5">Digestive gland</tissue>
    </source>
</reference>
<dbReference type="AlphaFoldDB" id="A0A8J4Y3B6"/>
<feature type="domain" description="TACO1/YebC-like N-terminal" evidence="4">
    <location>
        <begin position="47"/>
        <end position="116"/>
    </location>
</feature>
<feature type="domain" description="TACO1/YebC-like second and third" evidence="3">
    <location>
        <begin position="233"/>
        <end position="386"/>
    </location>
</feature>
<dbReference type="Pfam" id="PF20772">
    <property type="entry name" value="TACO1_YebC_N"/>
    <property type="match status" value="2"/>
</dbReference>
<dbReference type="GO" id="GO:0005739">
    <property type="term" value="C:mitochondrion"/>
    <property type="evidence" value="ECO:0007669"/>
    <property type="project" value="UniProtKB-SubCell"/>
</dbReference>
<proteinExistence type="inferred from homology"/>
<accession>A0A8J4Y3B6</accession>
<dbReference type="SUPFAM" id="SSF75625">
    <property type="entry name" value="YebC-like"/>
    <property type="match status" value="2"/>
</dbReference>
<dbReference type="OrthoDB" id="2017544at2759"/>
<evidence type="ECO:0000256" key="1">
    <source>
        <dbReference type="ARBA" id="ARBA00004173"/>
    </source>
</evidence>
<dbReference type="InterPro" id="IPR049083">
    <property type="entry name" value="TACO1_YebC_N"/>
</dbReference>
<dbReference type="InterPro" id="IPR002876">
    <property type="entry name" value="Transcrip_reg_TACO1-like"/>
</dbReference>
<dbReference type="InterPro" id="IPR048300">
    <property type="entry name" value="TACO1_YebC-like_2nd/3rd_dom"/>
</dbReference>
<comment type="similarity">
    <text evidence="2">Belongs to the TACO1 family.</text>
</comment>
<dbReference type="FunFam" id="1.10.10.200:FF:000002">
    <property type="entry name" value="Probable transcriptional regulatory protein CLM62_37755"/>
    <property type="match status" value="2"/>
</dbReference>
<evidence type="ECO:0000259" key="3">
    <source>
        <dbReference type="Pfam" id="PF01709"/>
    </source>
</evidence>
<dbReference type="Proteomes" id="UP000770661">
    <property type="component" value="Unassembled WGS sequence"/>
</dbReference>
<dbReference type="PANTHER" id="PTHR12532:SF0">
    <property type="entry name" value="TRANSLATIONAL ACTIVATOR OF CYTOCHROME C OXIDASE 1"/>
    <property type="match status" value="1"/>
</dbReference>
<name>A0A8J4Y3B6_CHIOP</name>
<evidence type="ECO:0000313" key="6">
    <source>
        <dbReference type="Proteomes" id="UP000770661"/>
    </source>
</evidence>
<dbReference type="PANTHER" id="PTHR12532">
    <property type="entry name" value="TRANSLATIONAL ACTIVATOR OF CYTOCHROME C OXIDASE 1"/>
    <property type="match status" value="1"/>
</dbReference>
<dbReference type="Pfam" id="PF01709">
    <property type="entry name" value="Transcrip_reg"/>
    <property type="match status" value="1"/>
</dbReference>
<dbReference type="Gene3D" id="3.30.70.980">
    <property type="match status" value="2"/>
</dbReference>
<dbReference type="InterPro" id="IPR017856">
    <property type="entry name" value="Integrase-like_N"/>
</dbReference>
<dbReference type="InterPro" id="IPR026564">
    <property type="entry name" value="Transcrip_reg_TACO1-like_dom3"/>
</dbReference>
<protein>
    <submittedName>
        <fullName evidence="5">Translational activator of cytochrome c oxidase 1</fullName>
    </submittedName>
</protein>